<feature type="region of interest" description="Disordered" evidence="1">
    <location>
        <begin position="514"/>
        <end position="535"/>
    </location>
</feature>
<evidence type="ECO:0000313" key="2">
    <source>
        <dbReference type="EMBL" id="CAD9990732.1"/>
    </source>
</evidence>
<feature type="region of interest" description="Disordered" evidence="1">
    <location>
        <begin position="1"/>
        <end position="29"/>
    </location>
</feature>
<name>A0A7S2YR84_9STRA</name>
<evidence type="ECO:0000256" key="1">
    <source>
        <dbReference type="SAM" id="MobiDB-lite"/>
    </source>
</evidence>
<dbReference type="EMBL" id="HBHT01037278">
    <property type="protein sequence ID" value="CAD9990732.1"/>
    <property type="molecule type" value="Transcribed_RNA"/>
</dbReference>
<organism evidence="2">
    <name type="scientific">Entomoneis paludosa</name>
    <dbReference type="NCBI Taxonomy" id="265537"/>
    <lineage>
        <taxon>Eukaryota</taxon>
        <taxon>Sar</taxon>
        <taxon>Stramenopiles</taxon>
        <taxon>Ochrophyta</taxon>
        <taxon>Bacillariophyta</taxon>
        <taxon>Bacillariophyceae</taxon>
        <taxon>Bacillariophycidae</taxon>
        <taxon>Entomoneidaceae</taxon>
        <taxon>Entomoneis</taxon>
    </lineage>
</organism>
<accession>A0A7S2YR84</accession>
<feature type="region of interest" description="Disordered" evidence="1">
    <location>
        <begin position="548"/>
        <end position="568"/>
    </location>
</feature>
<proteinExistence type="predicted"/>
<sequence>MANNTSVDSATAAMTRNQPQGRLPGFFSSLSNMTSPIPFPEHPNMERDATGAWTCRQILFPVQDPDASNTKITKVNLLAVPEKQEVAFPRQLYPAGDRDNENALIRDLQTAFWEQGYCELSTQERTGQTAGRSSTLRLRLRCANHTKKRGKCPFQFTVFWHLQRREWFYAAPTAQKNKLKHAASCVPFWHGNNNGPMPSLPVLPPQQHPVMPGMVSLAPVFPTATGSNHWVAPKREDSFLSQAQQRDSLVMAQQRGTPTTETNKDDPELQFKNPKQPAVVAISEAFTRSTPQTPIPSLSINTDRSEIHPPMVQSTNNTHNLPAVARSSPVVVSSVQERMEKTPKMPSSTISLTSAAAAATAAQQQANPQGMALASEASGVTGKQMGGPSSEMEKPVDAMAKSASQDRITLASVVEKNREAAALLAQQQTPPPLTMKRIFSDDFSIYLQHQEHVQQALLEDAQASSSMLSSNPLELPPFASNDSSSTRVVDTMLTGMDTCLENDLTTRHNAASELRGNETNGEGFRHNEPLVGSSHHNMASWTREPARVKTSHSNTMMEDNASSSSSLSSMEMTLTETAALMNENVSTARVPTPPPPEMISWEFDFPFSAPSA</sequence>
<feature type="compositionally biased region" description="Polar residues" evidence="1">
    <location>
        <begin position="1"/>
        <end position="20"/>
    </location>
</feature>
<dbReference type="AlphaFoldDB" id="A0A7S2YR84"/>
<gene>
    <name evidence="2" type="ORF">APAL1065_LOCUS25035</name>
</gene>
<protein>
    <submittedName>
        <fullName evidence="2">Uncharacterized protein</fullName>
    </submittedName>
</protein>
<reference evidence="2" key="1">
    <citation type="submission" date="2021-01" db="EMBL/GenBank/DDBJ databases">
        <authorList>
            <person name="Corre E."/>
            <person name="Pelletier E."/>
            <person name="Niang G."/>
            <person name="Scheremetjew M."/>
            <person name="Finn R."/>
            <person name="Kale V."/>
            <person name="Holt S."/>
            <person name="Cochrane G."/>
            <person name="Meng A."/>
            <person name="Brown T."/>
            <person name="Cohen L."/>
        </authorList>
    </citation>
    <scope>NUCLEOTIDE SEQUENCE</scope>
    <source>
        <strain evidence="2">CCMP125</strain>
    </source>
</reference>
<feature type="compositionally biased region" description="Polar residues" evidence="1">
    <location>
        <begin position="551"/>
        <end position="561"/>
    </location>
</feature>